<evidence type="ECO:0000256" key="9">
    <source>
        <dbReference type="ARBA" id="ARBA00044975"/>
    </source>
</evidence>
<keyword evidence="14" id="KW-1185">Reference proteome</keyword>
<proteinExistence type="predicted"/>
<keyword evidence="7" id="KW-0234">DNA repair</keyword>
<dbReference type="GO" id="GO:0005634">
    <property type="term" value="C:nucleus"/>
    <property type="evidence" value="ECO:0007669"/>
    <property type="project" value="UniProtKB-SubCell"/>
</dbReference>
<sequence>MENLQQEISTSITYRQLYSKTIGPQHPLRVIAHLIAVNYPAREFGITRFLDIDQAKKLCPDSICVHVSTYQKNKDINLIFPNYHENPIPDTHKVSLDPYRRESLKILKIFKLHCEFIEKASIDEAFLDFSIQVRDLILKRYPELKIKDESNINLDDQLPLPSKLEHKNQLKLSNDFIQFDHNQEEEEEEEEEEISWSDLALSIGAELMENCRKDIFNQLGYTCSAGIANNKLLAKLCSSYKKPNAQTILKKSSIKNFLRPLEITKLRFLGGKLGQSVLDLIPTTEEEKRIGSIWKISLIDLQMKTGDENGLWVWERVRGIDNSLVLEKVDVKSMMSSKNFRPFINSWDQVDDWLKILSTDLLARLNEAREINPGLWPKTMVIHKRDENQKTISKQINFIHTNNLSREYIYNLSKRLLTEFSKSLGTLSGLCLSLSGLIGLENGQRDLDSFFNFKGLKDEDDHSKSLSKKRKVDDDDDDELVGYDSPSDRLSYKCPRCGEVLKSELSDGDGDQDKMDRMERLKVEHADHHFAKDLWDQDGLIVKNDQHERLMGGRTGEGGSGSRSSRSSRSSGSHGKKKLSKTKLNSKKGSITAFFKPVNGEGGSGHKKSTD</sequence>
<evidence type="ECO:0000313" key="13">
    <source>
        <dbReference type="EMBL" id="KAG0145040.1"/>
    </source>
</evidence>
<evidence type="ECO:0000256" key="6">
    <source>
        <dbReference type="ARBA" id="ARBA00022833"/>
    </source>
</evidence>
<evidence type="ECO:0000256" key="3">
    <source>
        <dbReference type="ARBA" id="ARBA00022723"/>
    </source>
</evidence>
<accession>A0A9P6NK46</accession>
<dbReference type="Proteomes" id="UP000886653">
    <property type="component" value="Unassembled WGS sequence"/>
</dbReference>
<keyword evidence="2" id="KW-0808">Transferase</keyword>
<dbReference type="SUPFAM" id="SSF56672">
    <property type="entry name" value="DNA/RNA polymerases"/>
    <property type="match status" value="1"/>
</dbReference>
<dbReference type="PANTHER" id="PTHR45873">
    <property type="entry name" value="DNA POLYMERASE ETA"/>
    <property type="match status" value="1"/>
</dbReference>
<dbReference type="Gene3D" id="1.10.150.20">
    <property type="entry name" value="5' to 3' exonuclease, C-terminal subdomain"/>
    <property type="match status" value="1"/>
</dbReference>
<keyword evidence="6" id="KW-0862">Zinc</keyword>
<dbReference type="PROSITE" id="PS50173">
    <property type="entry name" value="UMUC"/>
    <property type="match status" value="1"/>
</dbReference>
<dbReference type="GO" id="GO:0006281">
    <property type="term" value="P:DNA repair"/>
    <property type="evidence" value="ECO:0007669"/>
    <property type="project" value="UniProtKB-KW"/>
</dbReference>
<dbReference type="Pfam" id="PF21704">
    <property type="entry name" value="POLH-Rev1_HhH"/>
    <property type="match status" value="1"/>
</dbReference>
<evidence type="ECO:0000259" key="12">
    <source>
        <dbReference type="PROSITE" id="PS51907"/>
    </source>
</evidence>
<dbReference type="AlphaFoldDB" id="A0A9P6NK46"/>
<keyword evidence="8" id="KW-0539">Nucleus</keyword>
<keyword evidence="4" id="KW-0227">DNA damage</keyword>
<dbReference type="SUPFAM" id="SSF100879">
    <property type="entry name" value="Lesion bypass DNA polymerase (Y-family), little finger domain"/>
    <property type="match status" value="1"/>
</dbReference>
<dbReference type="OrthoDB" id="5723at2759"/>
<feature type="region of interest" description="Disordered" evidence="10">
    <location>
        <begin position="459"/>
        <end position="486"/>
    </location>
</feature>
<dbReference type="InterPro" id="IPR041298">
    <property type="entry name" value="UBZ3"/>
</dbReference>
<dbReference type="FunFam" id="1.10.150.20:FF:000014">
    <property type="entry name" value="Polymerase (DNA directed), eta"/>
    <property type="match status" value="1"/>
</dbReference>
<feature type="domain" description="UBZ3-type" evidence="12">
    <location>
        <begin position="487"/>
        <end position="537"/>
    </location>
</feature>
<keyword evidence="3" id="KW-0479">Metal-binding</keyword>
<dbReference type="GO" id="GO:0008270">
    <property type="term" value="F:zinc ion binding"/>
    <property type="evidence" value="ECO:0007669"/>
    <property type="project" value="UniProtKB-KW"/>
</dbReference>
<dbReference type="Pfam" id="PF11799">
    <property type="entry name" value="IMS_C"/>
    <property type="match status" value="1"/>
</dbReference>
<evidence type="ECO:0000256" key="7">
    <source>
        <dbReference type="ARBA" id="ARBA00023204"/>
    </source>
</evidence>
<dbReference type="InterPro" id="IPR001126">
    <property type="entry name" value="UmuC"/>
</dbReference>
<feature type="domain" description="UmuC" evidence="11">
    <location>
        <begin position="34"/>
        <end position="270"/>
    </location>
</feature>
<reference evidence="13" key="1">
    <citation type="submission" date="2013-11" db="EMBL/GenBank/DDBJ databases">
        <title>Genome sequence of the fusiform rust pathogen reveals effectors for host alternation and coevolution with pine.</title>
        <authorList>
            <consortium name="DOE Joint Genome Institute"/>
            <person name="Smith K."/>
            <person name="Pendleton A."/>
            <person name="Kubisiak T."/>
            <person name="Anderson C."/>
            <person name="Salamov A."/>
            <person name="Aerts A."/>
            <person name="Riley R."/>
            <person name="Clum A."/>
            <person name="Lindquist E."/>
            <person name="Ence D."/>
            <person name="Campbell M."/>
            <person name="Kronenberg Z."/>
            <person name="Feau N."/>
            <person name="Dhillon B."/>
            <person name="Hamelin R."/>
            <person name="Burleigh J."/>
            <person name="Smith J."/>
            <person name="Yandell M."/>
            <person name="Nelson C."/>
            <person name="Grigoriev I."/>
            <person name="Davis J."/>
        </authorList>
    </citation>
    <scope>NUCLEOTIDE SEQUENCE</scope>
    <source>
        <strain evidence="13">G11</strain>
    </source>
</reference>
<dbReference type="InterPro" id="IPR036775">
    <property type="entry name" value="DNA_pol_Y-fam_lit_finger_sf"/>
</dbReference>
<dbReference type="PANTHER" id="PTHR45873:SF1">
    <property type="entry name" value="DNA POLYMERASE ETA"/>
    <property type="match status" value="1"/>
</dbReference>
<dbReference type="InterPro" id="IPR017961">
    <property type="entry name" value="DNA_pol_Y-fam_little_finger"/>
</dbReference>
<dbReference type="GO" id="GO:0003684">
    <property type="term" value="F:damaged DNA binding"/>
    <property type="evidence" value="ECO:0007669"/>
    <property type="project" value="InterPro"/>
</dbReference>
<dbReference type="PROSITE" id="PS51907">
    <property type="entry name" value="ZF_UBZ3"/>
    <property type="match status" value="1"/>
</dbReference>
<feature type="compositionally biased region" description="Basic residues" evidence="10">
    <location>
        <begin position="574"/>
        <end position="586"/>
    </location>
</feature>
<dbReference type="Gene3D" id="3.30.1490.100">
    <property type="entry name" value="DNA polymerase, Y-family, little finger domain"/>
    <property type="match status" value="1"/>
</dbReference>
<comment type="caution">
    <text evidence="13">The sequence shown here is derived from an EMBL/GenBank/DDBJ whole genome shotgun (WGS) entry which is preliminary data.</text>
</comment>
<evidence type="ECO:0000256" key="8">
    <source>
        <dbReference type="ARBA" id="ARBA00023242"/>
    </source>
</evidence>
<evidence type="ECO:0000313" key="14">
    <source>
        <dbReference type="Proteomes" id="UP000886653"/>
    </source>
</evidence>
<evidence type="ECO:0000256" key="2">
    <source>
        <dbReference type="ARBA" id="ARBA00022679"/>
    </source>
</evidence>
<dbReference type="InterPro" id="IPR043128">
    <property type="entry name" value="Rev_trsase/Diguanyl_cyclase"/>
</dbReference>
<evidence type="ECO:0000256" key="4">
    <source>
        <dbReference type="ARBA" id="ARBA00022763"/>
    </source>
</evidence>
<dbReference type="GO" id="GO:0005657">
    <property type="term" value="C:replication fork"/>
    <property type="evidence" value="ECO:0007669"/>
    <property type="project" value="TreeGrafter"/>
</dbReference>
<dbReference type="GO" id="GO:0009314">
    <property type="term" value="P:response to radiation"/>
    <property type="evidence" value="ECO:0007669"/>
    <property type="project" value="TreeGrafter"/>
</dbReference>
<dbReference type="EMBL" id="MU167284">
    <property type="protein sequence ID" value="KAG0145040.1"/>
    <property type="molecule type" value="Genomic_DNA"/>
</dbReference>
<dbReference type="GO" id="GO:0003887">
    <property type="term" value="F:DNA-directed DNA polymerase activity"/>
    <property type="evidence" value="ECO:0007669"/>
    <property type="project" value="TreeGrafter"/>
</dbReference>
<keyword evidence="5" id="KW-0863">Zinc-finger</keyword>
<dbReference type="Pfam" id="PF00817">
    <property type="entry name" value="IMS"/>
    <property type="match status" value="1"/>
</dbReference>
<comment type="subcellular location">
    <subcellularLocation>
        <location evidence="1">Nucleus</location>
    </subcellularLocation>
</comment>
<feature type="compositionally biased region" description="Low complexity" evidence="10">
    <location>
        <begin position="562"/>
        <end position="573"/>
    </location>
</feature>
<dbReference type="GO" id="GO:0070987">
    <property type="term" value="P:error-free translesion synthesis"/>
    <property type="evidence" value="ECO:0007669"/>
    <property type="project" value="UniProtKB-ARBA"/>
</dbReference>
<name>A0A9P6NK46_9BASI</name>
<organism evidence="13 14">
    <name type="scientific">Cronartium quercuum f. sp. fusiforme G11</name>
    <dbReference type="NCBI Taxonomy" id="708437"/>
    <lineage>
        <taxon>Eukaryota</taxon>
        <taxon>Fungi</taxon>
        <taxon>Dikarya</taxon>
        <taxon>Basidiomycota</taxon>
        <taxon>Pucciniomycotina</taxon>
        <taxon>Pucciniomycetes</taxon>
        <taxon>Pucciniales</taxon>
        <taxon>Coleosporiaceae</taxon>
        <taxon>Cronartium</taxon>
    </lineage>
</organism>
<dbReference type="GO" id="GO:0042276">
    <property type="term" value="P:error-prone translesion synthesis"/>
    <property type="evidence" value="ECO:0007669"/>
    <property type="project" value="TreeGrafter"/>
</dbReference>
<dbReference type="GO" id="GO:0035861">
    <property type="term" value="C:site of double-strand break"/>
    <property type="evidence" value="ECO:0007669"/>
    <property type="project" value="TreeGrafter"/>
</dbReference>
<dbReference type="InterPro" id="IPR043502">
    <property type="entry name" value="DNA/RNA_pol_sf"/>
</dbReference>
<dbReference type="InterPro" id="IPR052230">
    <property type="entry name" value="DNA_polymerase_eta"/>
</dbReference>
<gene>
    <name evidence="13" type="ORF">CROQUDRAFT_723679</name>
</gene>
<dbReference type="Gene3D" id="3.40.1170.60">
    <property type="match status" value="1"/>
</dbReference>
<evidence type="ECO:0000256" key="10">
    <source>
        <dbReference type="SAM" id="MobiDB-lite"/>
    </source>
</evidence>
<dbReference type="Gene3D" id="3.30.70.270">
    <property type="match status" value="1"/>
</dbReference>
<evidence type="ECO:0000259" key="11">
    <source>
        <dbReference type="PROSITE" id="PS50173"/>
    </source>
</evidence>
<protein>
    <recommendedName>
        <fullName evidence="9">DNA polymerase eta</fullName>
    </recommendedName>
</protein>
<feature type="region of interest" description="Disordered" evidence="10">
    <location>
        <begin position="550"/>
        <end position="611"/>
    </location>
</feature>
<evidence type="ECO:0000256" key="5">
    <source>
        <dbReference type="ARBA" id="ARBA00022771"/>
    </source>
</evidence>
<evidence type="ECO:0000256" key="1">
    <source>
        <dbReference type="ARBA" id="ARBA00004123"/>
    </source>
</evidence>